<protein>
    <submittedName>
        <fullName evidence="2">ABC-type amino acid transport substrate-binding protein</fullName>
    </submittedName>
</protein>
<gene>
    <name evidence="2" type="ORF">DFP90_11046</name>
</gene>
<dbReference type="EMBL" id="QRDW01000010">
    <property type="protein sequence ID" value="RED46137.1"/>
    <property type="molecule type" value="Genomic_DNA"/>
</dbReference>
<reference evidence="2 3" key="1">
    <citation type="submission" date="2018-07" db="EMBL/GenBank/DDBJ databases">
        <title>Genomic Encyclopedia of Type Strains, Phase III (KMG-III): the genomes of soil and plant-associated and newly described type strains.</title>
        <authorList>
            <person name="Whitman W."/>
        </authorList>
    </citation>
    <scope>NUCLEOTIDE SEQUENCE [LARGE SCALE GENOMIC DNA]</scope>
    <source>
        <strain evidence="2 3">CECT 8488</strain>
    </source>
</reference>
<organism evidence="2 3">
    <name type="scientific">Aestuariispira insulae</name>
    <dbReference type="NCBI Taxonomy" id="1461337"/>
    <lineage>
        <taxon>Bacteria</taxon>
        <taxon>Pseudomonadati</taxon>
        <taxon>Pseudomonadota</taxon>
        <taxon>Alphaproteobacteria</taxon>
        <taxon>Rhodospirillales</taxon>
        <taxon>Kiloniellaceae</taxon>
        <taxon>Aestuariispira</taxon>
    </lineage>
</organism>
<evidence type="ECO:0000313" key="2">
    <source>
        <dbReference type="EMBL" id="RED46137.1"/>
    </source>
</evidence>
<dbReference type="Gene3D" id="3.40.190.10">
    <property type="entry name" value="Periplasmic binding protein-like II"/>
    <property type="match status" value="2"/>
</dbReference>
<dbReference type="Proteomes" id="UP000256845">
    <property type="component" value="Unassembled WGS sequence"/>
</dbReference>
<dbReference type="AlphaFoldDB" id="A0A3D9H9I1"/>
<comment type="caution">
    <text evidence="2">The sequence shown here is derived from an EMBL/GenBank/DDBJ whole genome shotgun (WGS) entry which is preliminary data.</text>
</comment>
<feature type="chain" id="PRO_5017591888" evidence="1">
    <location>
        <begin position="27"/>
        <end position="265"/>
    </location>
</feature>
<keyword evidence="3" id="KW-1185">Reference proteome</keyword>
<feature type="signal peptide" evidence="1">
    <location>
        <begin position="1"/>
        <end position="26"/>
    </location>
</feature>
<accession>A0A3D9H9I1</accession>
<sequence length="265" mass="29625">MIRYLFTALSVSWLLVPLMAASNANATGIGLRIAGYQNEILLPADKSGPYSRIITAIGDEAGIPLTMEILPAKRAWRRMHGPKPEVHCEFPSALAHLPVDRLDVTDYIQAKAINNVRVYAVAREGRAPIGSVSELEGLRLAYNRGYGYGPELSPILRKEKPFPAQLFPVENDMQGLRMLLVYDRTDVMVSYYPELLSYLQREKLPTPVYDLNKPLWQVEDAILCRRSARVSSLLRDLNGAIDALLQRGVIQAILGDLYLPAPRNK</sequence>
<proteinExistence type="predicted"/>
<evidence type="ECO:0000256" key="1">
    <source>
        <dbReference type="SAM" id="SignalP"/>
    </source>
</evidence>
<name>A0A3D9H9I1_9PROT</name>
<dbReference type="RefSeq" id="WP_147301055.1">
    <property type="nucleotide sequence ID" value="NZ_QRDW01000010.1"/>
</dbReference>
<keyword evidence="1" id="KW-0732">Signal</keyword>
<dbReference type="SUPFAM" id="SSF53850">
    <property type="entry name" value="Periplasmic binding protein-like II"/>
    <property type="match status" value="1"/>
</dbReference>
<evidence type="ECO:0000313" key="3">
    <source>
        <dbReference type="Proteomes" id="UP000256845"/>
    </source>
</evidence>